<feature type="transmembrane region" description="Helical" evidence="7">
    <location>
        <begin position="321"/>
        <end position="347"/>
    </location>
</feature>
<evidence type="ECO:0000256" key="2">
    <source>
        <dbReference type="ARBA" id="ARBA00022448"/>
    </source>
</evidence>
<dbReference type="PANTHER" id="PTHR43823">
    <property type="entry name" value="SPORULATION PROTEIN YKVU"/>
    <property type="match status" value="1"/>
</dbReference>
<evidence type="ECO:0000256" key="7">
    <source>
        <dbReference type="SAM" id="Phobius"/>
    </source>
</evidence>
<feature type="transmembrane region" description="Helical" evidence="7">
    <location>
        <begin position="282"/>
        <end position="301"/>
    </location>
</feature>
<sequence length="457" mass="49895">MMTSPDSNPALAGPVVKTFFYYLLPSVVGLLALTTANLVDGIFVANQLGANALAAISLLLPYFSLLIAISLMLAIGGAVTVGKYLGQQDSAMASALFSKVMMLAVLLNSVFAIASFLAEPWLLWLLRAPPEVQPLMQHYLAVMRWVFIGQLSTMVLYYFVRMDGHPLLATWALVTGALSNILFDALFIVHWQLGMAGAAYATAIAQLLQFAVLASWFFSRRRSLRFSWYQQNWQLLWRTAYNGCSEFINEVSVGLLFLLLNWLLVLQLGSAGVAAFSLVNYLIFFSVMLSYGVADALHLLVSQNFGAGKRRRVSQFLSLSLLTTGALGCGLVLVLIFAHATIAAWFLSAEAATVAQLSGHIMLLLWPLFLVNGANIVLSCYLTAVHQPAASATLASCRSIVLPAAMLLLCYGLFYQAAVFNPAPAQWLFLIGLPAAEWLTFLLALAYVWRFRPASLP</sequence>
<feature type="transmembrane region" description="Helical" evidence="7">
    <location>
        <begin position="100"/>
        <end position="118"/>
    </location>
</feature>
<comment type="caution">
    <text evidence="8">The sequence shown here is derived from an EMBL/GenBank/DDBJ whole genome shotgun (WGS) entry which is preliminary data.</text>
</comment>
<dbReference type="RefSeq" id="WP_335734862.1">
    <property type="nucleotide sequence ID" value="NZ_JALAAR010000003.1"/>
</dbReference>
<proteinExistence type="predicted"/>
<dbReference type="Proteomes" id="UP001375382">
    <property type="component" value="Unassembled WGS sequence"/>
</dbReference>
<feature type="transmembrane region" description="Helical" evidence="7">
    <location>
        <begin position="138"/>
        <end position="160"/>
    </location>
</feature>
<feature type="transmembrane region" description="Helical" evidence="7">
    <location>
        <begin position="255"/>
        <end position="276"/>
    </location>
</feature>
<evidence type="ECO:0000256" key="3">
    <source>
        <dbReference type="ARBA" id="ARBA00022475"/>
    </source>
</evidence>
<feature type="transmembrane region" description="Helical" evidence="7">
    <location>
        <begin position="427"/>
        <end position="449"/>
    </location>
</feature>
<dbReference type="PANTHER" id="PTHR43823:SF3">
    <property type="entry name" value="MULTIDRUG EXPORT PROTEIN MEPA"/>
    <property type="match status" value="1"/>
</dbReference>
<dbReference type="InterPro" id="IPR048279">
    <property type="entry name" value="MdtK-like"/>
</dbReference>
<evidence type="ECO:0000256" key="4">
    <source>
        <dbReference type="ARBA" id="ARBA00022692"/>
    </source>
</evidence>
<dbReference type="InterPro" id="IPR002528">
    <property type="entry name" value="MATE_fam"/>
</dbReference>
<dbReference type="EMBL" id="JALAAR010000003">
    <property type="protein sequence ID" value="MEH8016442.1"/>
    <property type="molecule type" value="Genomic_DNA"/>
</dbReference>
<evidence type="ECO:0000313" key="9">
    <source>
        <dbReference type="Proteomes" id="UP001375382"/>
    </source>
</evidence>
<dbReference type="InterPro" id="IPR051327">
    <property type="entry name" value="MATE_MepA_subfamily"/>
</dbReference>
<gene>
    <name evidence="8" type="ORF">MN202_04310</name>
</gene>
<keyword evidence="3" id="KW-1003">Cell membrane</keyword>
<evidence type="ECO:0000256" key="5">
    <source>
        <dbReference type="ARBA" id="ARBA00022989"/>
    </source>
</evidence>
<name>A0ABU8C3J8_9GAMM</name>
<keyword evidence="5 7" id="KW-1133">Transmembrane helix</keyword>
<comment type="subcellular location">
    <subcellularLocation>
        <location evidence="1">Cell inner membrane</location>
        <topology evidence="1">Multi-pass membrane protein</topology>
    </subcellularLocation>
</comment>
<evidence type="ECO:0000256" key="1">
    <source>
        <dbReference type="ARBA" id="ARBA00004429"/>
    </source>
</evidence>
<evidence type="ECO:0000256" key="6">
    <source>
        <dbReference type="ARBA" id="ARBA00023136"/>
    </source>
</evidence>
<feature type="transmembrane region" description="Helical" evidence="7">
    <location>
        <begin position="359"/>
        <end position="383"/>
    </location>
</feature>
<feature type="transmembrane region" description="Helical" evidence="7">
    <location>
        <begin position="20"/>
        <end position="39"/>
    </location>
</feature>
<keyword evidence="9" id="KW-1185">Reference proteome</keyword>
<accession>A0ABU8C3J8</accession>
<keyword evidence="6 7" id="KW-0472">Membrane</keyword>
<reference evidence="8 9" key="1">
    <citation type="journal article" date="2023" name="Ecotoxicol. Environ. Saf.">
        <title>Mercury remediation potential of mercury-resistant strain Rheinheimera metallidurans sp. nov. isolated from a municipal waste dumping site.</title>
        <authorList>
            <person name="Yadav V."/>
            <person name="Manjhi A."/>
            <person name="Vadakedath N."/>
        </authorList>
    </citation>
    <scope>NUCLEOTIDE SEQUENCE [LARGE SCALE GENOMIC DNA]</scope>
    <source>
        <strain evidence="8 9">E-49</strain>
    </source>
</reference>
<feature type="transmembrane region" description="Helical" evidence="7">
    <location>
        <begin position="59"/>
        <end position="79"/>
    </location>
</feature>
<organism evidence="8 9">
    <name type="scientific">Rheinheimera muenzenbergensis</name>
    <dbReference type="NCBI Taxonomy" id="1193628"/>
    <lineage>
        <taxon>Bacteria</taxon>
        <taxon>Pseudomonadati</taxon>
        <taxon>Pseudomonadota</taxon>
        <taxon>Gammaproteobacteria</taxon>
        <taxon>Chromatiales</taxon>
        <taxon>Chromatiaceae</taxon>
        <taxon>Rheinheimera</taxon>
    </lineage>
</organism>
<protein>
    <submittedName>
        <fullName evidence="8">MATE family efflux transporter</fullName>
    </submittedName>
</protein>
<feature type="transmembrane region" description="Helical" evidence="7">
    <location>
        <begin position="197"/>
        <end position="218"/>
    </location>
</feature>
<evidence type="ECO:0000313" key="8">
    <source>
        <dbReference type="EMBL" id="MEH8016442.1"/>
    </source>
</evidence>
<keyword evidence="4 7" id="KW-0812">Transmembrane</keyword>
<keyword evidence="2" id="KW-0813">Transport</keyword>
<dbReference type="PIRSF" id="PIRSF006603">
    <property type="entry name" value="DinF"/>
    <property type="match status" value="1"/>
</dbReference>
<feature type="transmembrane region" description="Helical" evidence="7">
    <location>
        <begin position="167"/>
        <end position="191"/>
    </location>
</feature>
<dbReference type="Pfam" id="PF01554">
    <property type="entry name" value="MatE"/>
    <property type="match status" value="2"/>
</dbReference>
<feature type="transmembrane region" description="Helical" evidence="7">
    <location>
        <begin position="395"/>
        <end position="415"/>
    </location>
</feature>